<accession>A0AA97I3G4</accession>
<dbReference type="EMBL" id="CP043875">
    <property type="protein sequence ID" value="WOF15866.1"/>
    <property type="molecule type" value="Genomic_DNA"/>
</dbReference>
<reference evidence="1 2" key="1">
    <citation type="submission" date="2019-09" db="EMBL/GenBank/DDBJ databases">
        <title>The complete genome of Methanoplanus sp. FWC-SCC4.</title>
        <authorList>
            <person name="Chen S.-C."/>
            <person name="Zhou Y.-Z."/>
            <person name="Lai M.-C."/>
        </authorList>
    </citation>
    <scope>NUCLEOTIDE SEQUENCE [LARGE SCALE GENOMIC DNA]</scope>
    <source>
        <strain evidence="1 2">FWC-SCC4</strain>
    </source>
</reference>
<dbReference type="RefSeq" id="WP_317137438.1">
    <property type="nucleotide sequence ID" value="NZ_CP043875.1"/>
</dbReference>
<protein>
    <submittedName>
        <fullName evidence="1">Uncharacterized protein</fullName>
    </submittedName>
</protein>
<evidence type="ECO:0000313" key="2">
    <source>
        <dbReference type="Proteomes" id="UP001301797"/>
    </source>
</evidence>
<dbReference type="KEGG" id="mefw:F1737_03715"/>
<gene>
    <name evidence="1" type="ORF">F1737_03715</name>
</gene>
<sequence>MDKKDWITFILAIGIVLGMVLAVNLSSSKPESTNNAPVPSVSDLCTDASCCKPDVHYTYTSKPNEEPYKISYNYDLKNVYSSGPNGYPRLHIPSSLYSSTGDVNNPEKNIYFTPSDPDSYVSSDIFSRSIWGYDNITKFAYMSESSGGFSEIFGVPYTNWRIRASMIPKNNPAYSSLIWILADSSTGDVLSGGKLFSGEEILKDVEISNKKMYFIVEANNIESYNIELETPSITYKNEHIKPKLSELLKFLDTTGS</sequence>
<evidence type="ECO:0000313" key="1">
    <source>
        <dbReference type="EMBL" id="WOF15866.1"/>
    </source>
</evidence>
<proteinExistence type="predicted"/>
<dbReference type="Proteomes" id="UP001301797">
    <property type="component" value="Chromosome"/>
</dbReference>
<dbReference type="AlphaFoldDB" id="A0AA97I3G4"/>
<organism evidence="1 2">
    <name type="scientific">Methanochimaera problematica</name>
    <dbReference type="NCBI Taxonomy" id="2609417"/>
    <lineage>
        <taxon>Archaea</taxon>
        <taxon>Methanobacteriati</taxon>
        <taxon>Methanobacteriota</taxon>
        <taxon>Stenosarchaea group</taxon>
        <taxon>Methanomicrobia</taxon>
        <taxon>Methanomicrobiales</taxon>
        <taxon>Methanomicrobiaceae</taxon>
        <taxon>Methanochimaera</taxon>
    </lineage>
</organism>
<dbReference type="GeneID" id="85229246"/>
<name>A0AA97I3G4_9EURY</name>
<keyword evidence="2" id="KW-1185">Reference proteome</keyword>